<evidence type="ECO:0000313" key="16">
    <source>
        <dbReference type="Proteomes" id="UP001601058"/>
    </source>
</evidence>
<keyword evidence="6 14" id="KW-1133">Transmembrane helix</keyword>
<keyword evidence="16" id="KW-1185">Reference proteome</keyword>
<keyword evidence="5 14" id="KW-0479">Metal-binding</keyword>
<protein>
    <recommendedName>
        <fullName evidence="14">Fluoride-specific ion channel FluC</fullName>
    </recommendedName>
</protein>
<keyword evidence="2 14" id="KW-0813">Transport</keyword>
<dbReference type="RefSeq" id="WP_389213781.1">
    <property type="nucleotide sequence ID" value="NZ_JBIACJ010000001.1"/>
</dbReference>
<dbReference type="PANTHER" id="PTHR28259">
    <property type="entry name" value="FLUORIDE EXPORT PROTEIN 1-RELATED"/>
    <property type="match status" value="1"/>
</dbReference>
<evidence type="ECO:0000256" key="12">
    <source>
        <dbReference type="ARBA" id="ARBA00035585"/>
    </source>
</evidence>
<evidence type="ECO:0000256" key="2">
    <source>
        <dbReference type="ARBA" id="ARBA00022448"/>
    </source>
</evidence>
<gene>
    <name evidence="14 15" type="primary">crcB</name>
    <name evidence="14" type="synonym">fluC</name>
    <name evidence="15" type="ORF">ACFYKT_00320</name>
</gene>
<feature type="transmembrane region" description="Helical" evidence="14">
    <location>
        <begin position="34"/>
        <end position="55"/>
    </location>
</feature>
<comment type="function">
    <text evidence="13 14">Fluoride-specific ion channel. Important for reducing fluoride concentration in the cell, thus reducing its toxicity.</text>
</comment>
<evidence type="ECO:0000256" key="8">
    <source>
        <dbReference type="ARBA" id="ARBA00023065"/>
    </source>
</evidence>
<keyword evidence="7 14" id="KW-0915">Sodium</keyword>
<keyword evidence="9 14" id="KW-0472">Membrane</keyword>
<evidence type="ECO:0000256" key="13">
    <source>
        <dbReference type="ARBA" id="ARBA00049940"/>
    </source>
</evidence>
<evidence type="ECO:0000256" key="11">
    <source>
        <dbReference type="ARBA" id="ARBA00035120"/>
    </source>
</evidence>
<evidence type="ECO:0000256" key="1">
    <source>
        <dbReference type="ARBA" id="ARBA00004651"/>
    </source>
</evidence>
<feature type="binding site" evidence="14">
    <location>
        <position position="71"/>
    </location>
    <ligand>
        <name>Na(+)</name>
        <dbReference type="ChEBI" id="CHEBI:29101"/>
        <note>structural</note>
    </ligand>
</feature>
<evidence type="ECO:0000256" key="9">
    <source>
        <dbReference type="ARBA" id="ARBA00023136"/>
    </source>
</evidence>
<comment type="caution">
    <text evidence="15">The sequence shown here is derived from an EMBL/GenBank/DDBJ whole genome shotgun (WGS) entry which is preliminary data.</text>
</comment>
<evidence type="ECO:0000313" key="15">
    <source>
        <dbReference type="EMBL" id="MFE8694795.1"/>
    </source>
</evidence>
<feature type="transmembrane region" description="Helical" evidence="14">
    <location>
        <begin position="61"/>
        <end position="81"/>
    </location>
</feature>
<evidence type="ECO:0000256" key="7">
    <source>
        <dbReference type="ARBA" id="ARBA00023053"/>
    </source>
</evidence>
<dbReference type="HAMAP" id="MF_00454">
    <property type="entry name" value="FluC"/>
    <property type="match status" value="1"/>
</dbReference>
<feature type="transmembrane region" description="Helical" evidence="14">
    <location>
        <begin position="93"/>
        <end position="116"/>
    </location>
</feature>
<comment type="subcellular location">
    <subcellularLocation>
        <location evidence="1 14">Cell membrane</location>
        <topology evidence="1 14">Multi-pass membrane protein</topology>
    </subcellularLocation>
</comment>
<organism evidence="15 16">
    <name type="scientific">Cytobacillus mangrovibacter</name>
    <dbReference type="NCBI Taxonomy" id="3299024"/>
    <lineage>
        <taxon>Bacteria</taxon>
        <taxon>Bacillati</taxon>
        <taxon>Bacillota</taxon>
        <taxon>Bacilli</taxon>
        <taxon>Bacillales</taxon>
        <taxon>Bacillaceae</taxon>
        <taxon>Cytobacillus</taxon>
    </lineage>
</organism>
<reference evidence="15 16" key="1">
    <citation type="submission" date="2024-08" db="EMBL/GenBank/DDBJ databases">
        <title>Two novel Cytobacillus novel species.</title>
        <authorList>
            <person name="Liu G."/>
        </authorList>
    </citation>
    <scope>NUCLEOTIDE SEQUENCE [LARGE SCALE GENOMIC DNA]</scope>
    <source>
        <strain evidence="15 16">FJAT-53684</strain>
    </source>
</reference>
<evidence type="ECO:0000256" key="4">
    <source>
        <dbReference type="ARBA" id="ARBA00022692"/>
    </source>
</evidence>
<dbReference type="InterPro" id="IPR003691">
    <property type="entry name" value="FluC"/>
</dbReference>
<dbReference type="PANTHER" id="PTHR28259:SF16">
    <property type="entry name" value="FLUORIDE-SPECIFIC ION CHANNEL FLUC 2"/>
    <property type="match status" value="1"/>
</dbReference>
<dbReference type="NCBIfam" id="NF010801">
    <property type="entry name" value="PRK14205.1"/>
    <property type="match status" value="1"/>
</dbReference>
<comment type="activity regulation">
    <text evidence="14">Na(+) is not transported, but it plays an essential structural role and its presence is essential for fluoride channel function.</text>
</comment>
<evidence type="ECO:0000256" key="3">
    <source>
        <dbReference type="ARBA" id="ARBA00022475"/>
    </source>
</evidence>
<feature type="transmembrane region" description="Helical" evidence="14">
    <location>
        <begin position="6"/>
        <end position="22"/>
    </location>
</feature>
<evidence type="ECO:0000256" key="10">
    <source>
        <dbReference type="ARBA" id="ARBA00023303"/>
    </source>
</evidence>
<feature type="binding site" evidence="14">
    <location>
        <position position="74"/>
    </location>
    <ligand>
        <name>Na(+)</name>
        <dbReference type="ChEBI" id="CHEBI:29101"/>
        <note>structural</note>
    </ligand>
</feature>
<proteinExistence type="inferred from homology"/>
<keyword evidence="4 14" id="KW-0812">Transmembrane</keyword>
<evidence type="ECO:0000256" key="14">
    <source>
        <dbReference type="HAMAP-Rule" id="MF_00454"/>
    </source>
</evidence>
<keyword evidence="3 14" id="KW-1003">Cell membrane</keyword>
<keyword evidence="10 14" id="KW-0407">Ion channel</keyword>
<comment type="similarity">
    <text evidence="11 14">Belongs to the fluoride channel Fluc/FEX (TC 1.A.43) family.</text>
</comment>
<comment type="catalytic activity">
    <reaction evidence="12">
        <text>fluoride(in) = fluoride(out)</text>
        <dbReference type="Rhea" id="RHEA:76159"/>
        <dbReference type="ChEBI" id="CHEBI:17051"/>
    </reaction>
    <physiologicalReaction direction="left-to-right" evidence="12">
        <dbReference type="Rhea" id="RHEA:76160"/>
    </physiologicalReaction>
</comment>
<dbReference type="Pfam" id="PF02537">
    <property type="entry name" value="CRCB"/>
    <property type="match status" value="1"/>
</dbReference>
<evidence type="ECO:0000256" key="6">
    <source>
        <dbReference type="ARBA" id="ARBA00022989"/>
    </source>
</evidence>
<accession>A0ABW6JSH1</accession>
<dbReference type="Proteomes" id="UP001601058">
    <property type="component" value="Unassembled WGS sequence"/>
</dbReference>
<sequence length="119" mass="13309">MWLNMLFVAIGGFFGANCRYIMSQFFKKRIPSKWALRTLVVNLLGSFLLGFLIGVNGEERITLLLGTGFMGAFTTYSTFNLETIQLFQTKEKGSAIVYLILTYFGGIMLAFLGLLIGKI</sequence>
<dbReference type="EMBL" id="JBIACJ010000001">
    <property type="protein sequence ID" value="MFE8694795.1"/>
    <property type="molecule type" value="Genomic_DNA"/>
</dbReference>
<name>A0ABW6JSH1_9BACI</name>
<evidence type="ECO:0000256" key="5">
    <source>
        <dbReference type="ARBA" id="ARBA00022723"/>
    </source>
</evidence>
<keyword evidence="8 14" id="KW-0406">Ion transport</keyword>